<dbReference type="HAMAP" id="MF_00265">
    <property type="entry name" value="VapC_Nob1"/>
    <property type="match status" value="1"/>
</dbReference>
<dbReference type="RefSeq" id="WP_289269615.1">
    <property type="nucleotide sequence ID" value="NZ_OX365700.1"/>
</dbReference>
<evidence type="ECO:0000313" key="8">
    <source>
        <dbReference type="Proteomes" id="UP001179121"/>
    </source>
</evidence>
<dbReference type="SUPFAM" id="SSF88723">
    <property type="entry name" value="PIN domain-like"/>
    <property type="match status" value="1"/>
</dbReference>
<keyword evidence="1 5" id="KW-1277">Toxin-antitoxin system</keyword>
<evidence type="ECO:0000256" key="2">
    <source>
        <dbReference type="ARBA" id="ARBA00022722"/>
    </source>
</evidence>
<feature type="domain" description="PIN" evidence="6">
    <location>
        <begin position="2"/>
        <end position="121"/>
    </location>
</feature>
<dbReference type="KEGG" id="nti:DNFV4_03313"/>
<organism evidence="7 8">
    <name type="scientific">Nitrospira tepida</name>
    <dbReference type="NCBI Taxonomy" id="2973512"/>
    <lineage>
        <taxon>Bacteria</taxon>
        <taxon>Pseudomonadati</taxon>
        <taxon>Nitrospirota</taxon>
        <taxon>Nitrospiria</taxon>
        <taxon>Nitrospirales</taxon>
        <taxon>Nitrospiraceae</taxon>
        <taxon>Nitrospira</taxon>
    </lineage>
</organism>
<dbReference type="GO" id="GO:0004540">
    <property type="term" value="F:RNA nuclease activity"/>
    <property type="evidence" value="ECO:0007669"/>
    <property type="project" value="InterPro"/>
</dbReference>
<evidence type="ECO:0000313" key="7">
    <source>
        <dbReference type="EMBL" id="CAI4032883.1"/>
    </source>
</evidence>
<comment type="function">
    <text evidence="5">Toxic component of a toxin-antitoxin (TA) system. An RNase.</text>
</comment>
<evidence type="ECO:0000256" key="4">
    <source>
        <dbReference type="ARBA" id="ARBA00022801"/>
    </source>
</evidence>
<dbReference type="Proteomes" id="UP001179121">
    <property type="component" value="Chromosome"/>
</dbReference>
<dbReference type="Pfam" id="PF01850">
    <property type="entry name" value="PIN"/>
    <property type="match status" value="1"/>
</dbReference>
<keyword evidence="4 5" id="KW-0378">Hydrolase</keyword>
<protein>
    <recommendedName>
        <fullName evidence="5">Ribonuclease VapC</fullName>
        <shortName evidence="5">RNase VapC</shortName>
        <ecNumber evidence="5">3.1.-.-</ecNumber>
    </recommendedName>
    <alternativeName>
        <fullName evidence="5">Toxin VapC</fullName>
    </alternativeName>
</protein>
<feature type="binding site" evidence="5">
    <location>
        <position position="96"/>
    </location>
    <ligand>
        <name>Mg(2+)</name>
        <dbReference type="ChEBI" id="CHEBI:18420"/>
    </ligand>
</feature>
<name>A0AA86T9N8_9BACT</name>
<accession>A0AA86T9N8</accession>
<proteinExistence type="inferred from homology"/>
<evidence type="ECO:0000259" key="6">
    <source>
        <dbReference type="Pfam" id="PF01850"/>
    </source>
</evidence>
<evidence type="ECO:0000256" key="3">
    <source>
        <dbReference type="ARBA" id="ARBA00022723"/>
    </source>
</evidence>
<keyword evidence="5" id="KW-0460">Magnesium</keyword>
<dbReference type="AlphaFoldDB" id="A0AA86T9N8"/>
<dbReference type="Gene3D" id="3.40.50.1010">
    <property type="entry name" value="5'-nuclease"/>
    <property type="match status" value="1"/>
</dbReference>
<dbReference type="InterPro" id="IPR029060">
    <property type="entry name" value="PIN-like_dom_sf"/>
</dbReference>
<keyword evidence="8" id="KW-1185">Reference proteome</keyword>
<dbReference type="InterPro" id="IPR002716">
    <property type="entry name" value="PIN_dom"/>
</dbReference>
<comment type="similarity">
    <text evidence="5">Belongs to the PINc/VapC protein family.</text>
</comment>
<dbReference type="EC" id="3.1.-.-" evidence="5"/>
<sequence length="133" mass="15412">MYLVDTNVWLERLLEQERFEEVRRFFDSTETGRLFLTDFSFHSIGLVLTRLNKSGLLLNFTQDALLEGAVSLVHLAPENTHALVDVMQQFRLDFDDAYQYVAAEKHNLVLVSFDSDFDRTERGRKTPQAVLQA</sequence>
<keyword evidence="3 5" id="KW-0479">Metal-binding</keyword>
<keyword evidence="2 5" id="KW-0540">Nuclease</keyword>
<evidence type="ECO:0000256" key="5">
    <source>
        <dbReference type="HAMAP-Rule" id="MF_00265"/>
    </source>
</evidence>
<dbReference type="EMBL" id="OX365700">
    <property type="protein sequence ID" value="CAI4032883.1"/>
    <property type="molecule type" value="Genomic_DNA"/>
</dbReference>
<feature type="binding site" evidence="5">
    <location>
        <position position="5"/>
    </location>
    <ligand>
        <name>Mg(2+)</name>
        <dbReference type="ChEBI" id="CHEBI:18420"/>
    </ligand>
</feature>
<reference evidence="7" key="1">
    <citation type="submission" date="2022-10" db="EMBL/GenBank/DDBJ databases">
        <authorList>
            <person name="Koch H."/>
        </authorList>
    </citation>
    <scope>NUCLEOTIDE SEQUENCE</scope>
    <source>
        <strain evidence="7">DNF</strain>
    </source>
</reference>
<dbReference type="GO" id="GO:0000287">
    <property type="term" value="F:magnesium ion binding"/>
    <property type="evidence" value="ECO:0007669"/>
    <property type="project" value="UniProtKB-UniRule"/>
</dbReference>
<dbReference type="CDD" id="cd09854">
    <property type="entry name" value="PIN_VapC-like"/>
    <property type="match status" value="1"/>
</dbReference>
<keyword evidence="5" id="KW-0800">Toxin</keyword>
<gene>
    <name evidence="5" type="primary">vapC</name>
    <name evidence="7" type="ORF">DNFV4_03313</name>
</gene>
<dbReference type="InterPro" id="IPR022907">
    <property type="entry name" value="VapC_family"/>
</dbReference>
<evidence type="ECO:0000256" key="1">
    <source>
        <dbReference type="ARBA" id="ARBA00022649"/>
    </source>
</evidence>
<dbReference type="GO" id="GO:0090729">
    <property type="term" value="F:toxin activity"/>
    <property type="evidence" value="ECO:0007669"/>
    <property type="project" value="UniProtKB-KW"/>
</dbReference>
<comment type="cofactor">
    <cofactor evidence="5">
        <name>Mg(2+)</name>
        <dbReference type="ChEBI" id="CHEBI:18420"/>
    </cofactor>
</comment>
<dbReference type="GO" id="GO:0016787">
    <property type="term" value="F:hydrolase activity"/>
    <property type="evidence" value="ECO:0007669"/>
    <property type="project" value="UniProtKB-KW"/>
</dbReference>